<dbReference type="Proteomes" id="UP000228751">
    <property type="component" value="Unassembled WGS sequence"/>
</dbReference>
<keyword evidence="5" id="KW-1003">Cell membrane</keyword>
<keyword evidence="7" id="KW-1185">Reference proteome</keyword>
<sequence length="261" mass="27089">MLTLSFTHVLLELMSGVLVGFTLGLIGGGGSILAVPLMIYLVGVKNPHVAIGTSALAVAVNALVGLAHHARNHTVKWRCAGVFASCGIIGAFVGAHIGKTIDGKKLLLFFALLMIGVGILMLHGRHNIGCPGASCNRHNAPKVMGYGLGTGLLSGFFGIGGGFLIVPGLIASTGMPILNAVGTSLVAVFAFGFSTALSYMFSGYIDWQLALLFIVGGAIGSLFGTRTAQRISGSSNHLTTLFACIIFIVAIYMIWQSVQKL</sequence>
<dbReference type="EMBL" id="PEBQ01000056">
    <property type="protein sequence ID" value="PHY94925.1"/>
    <property type="molecule type" value="Genomic_DNA"/>
</dbReference>
<dbReference type="InterPro" id="IPR002781">
    <property type="entry name" value="TM_pro_TauE-like"/>
</dbReference>
<keyword evidence="2 5" id="KW-0812">Transmembrane</keyword>
<reference evidence="6 7" key="1">
    <citation type="submission" date="2017-10" db="EMBL/GenBank/DDBJ databases">
        <title>Genomic analysis of the genus Acetobacter.</title>
        <authorList>
            <person name="Kim K.H."/>
            <person name="Chun B.H."/>
            <person name="Son A.R."/>
            <person name="Jeon C.O."/>
        </authorList>
    </citation>
    <scope>NUCLEOTIDE SEQUENCE [LARGE SCALE GENOMIC DNA]</scope>
    <source>
        <strain evidence="6 7">LHT 2458</strain>
    </source>
</reference>
<feature type="transmembrane region" description="Helical" evidence="5">
    <location>
        <begin position="143"/>
        <end position="165"/>
    </location>
</feature>
<gene>
    <name evidence="6" type="ORF">CSR02_03740</name>
</gene>
<evidence type="ECO:0000256" key="2">
    <source>
        <dbReference type="ARBA" id="ARBA00022692"/>
    </source>
</evidence>
<comment type="similarity">
    <text evidence="5">Belongs to the 4-toluene sulfonate uptake permease (TSUP) (TC 2.A.102) family.</text>
</comment>
<dbReference type="GO" id="GO:0005886">
    <property type="term" value="C:plasma membrane"/>
    <property type="evidence" value="ECO:0007669"/>
    <property type="project" value="UniProtKB-SubCell"/>
</dbReference>
<dbReference type="AlphaFoldDB" id="A0A2G4RGS4"/>
<feature type="transmembrane region" description="Helical" evidence="5">
    <location>
        <begin position="237"/>
        <end position="255"/>
    </location>
</feature>
<keyword evidence="3 5" id="KW-1133">Transmembrane helix</keyword>
<dbReference type="RefSeq" id="WP_099540615.1">
    <property type="nucleotide sequence ID" value="NZ_PEBQ01000056.1"/>
</dbReference>
<evidence type="ECO:0000256" key="4">
    <source>
        <dbReference type="ARBA" id="ARBA00023136"/>
    </source>
</evidence>
<feature type="transmembrane region" description="Helical" evidence="5">
    <location>
        <begin position="75"/>
        <end position="94"/>
    </location>
</feature>
<proteinExistence type="inferred from homology"/>
<dbReference type="Pfam" id="PF01925">
    <property type="entry name" value="TauE"/>
    <property type="match status" value="1"/>
</dbReference>
<protein>
    <recommendedName>
        <fullName evidence="5">Probable membrane transporter protein</fullName>
    </recommendedName>
</protein>
<organism evidence="6 7">
    <name type="scientific">Acetobacter pomorum</name>
    <dbReference type="NCBI Taxonomy" id="65959"/>
    <lineage>
        <taxon>Bacteria</taxon>
        <taxon>Pseudomonadati</taxon>
        <taxon>Pseudomonadota</taxon>
        <taxon>Alphaproteobacteria</taxon>
        <taxon>Acetobacterales</taxon>
        <taxon>Acetobacteraceae</taxon>
        <taxon>Acetobacter</taxon>
    </lineage>
</organism>
<evidence type="ECO:0000313" key="7">
    <source>
        <dbReference type="Proteomes" id="UP000228751"/>
    </source>
</evidence>
<feature type="transmembrane region" description="Helical" evidence="5">
    <location>
        <begin position="20"/>
        <end position="42"/>
    </location>
</feature>
<dbReference type="PANTHER" id="PTHR43701:SF2">
    <property type="entry name" value="MEMBRANE TRANSPORTER PROTEIN YJNA-RELATED"/>
    <property type="match status" value="1"/>
</dbReference>
<dbReference type="OrthoDB" id="9151526at2"/>
<feature type="transmembrane region" description="Helical" evidence="5">
    <location>
        <begin position="106"/>
        <end position="123"/>
    </location>
</feature>
<dbReference type="PANTHER" id="PTHR43701">
    <property type="entry name" value="MEMBRANE TRANSPORTER PROTEIN MJ0441-RELATED"/>
    <property type="match status" value="1"/>
</dbReference>
<evidence type="ECO:0000256" key="3">
    <source>
        <dbReference type="ARBA" id="ARBA00022989"/>
    </source>
</evidence>
<accession>A0A2G4RGS4</accession>
<name>A0A2G4RGS4_9PROT</name>
<evidence type="ECO:0000313" key="6">
    <source>
        <dbReference type="EMBL" id="PHY94925.1"/>
    </source>
</evidence>
<dbReference type="InterPro" id="IPR051598">
    <property type="entry name" value="TSUP/Inactive_protease-like"/>
</dbReference>
<feature type="transmembrane region" description="Helical" evidence="5">
    <location>
        <begin position="207"/>
        <end position="225"/>
    </location>
</feature>
<evidence type="ECO:0000256" key="1">
    <source>
        <dbReference type="ARBA" id="ARBA00004141"/>
    </source>
</evidence>
<keyword evidence="4 5" id="KW-0472">Membrane</keyword>
<feature type="transmembrane region" description="Helical" evidence="5">
    <location>
        <begin position="177"/>
        <end position="201"/>
    </location>
</feature>
<feature type="transmembrane region" description="Helical" evidence="5">
    <location>
        <begin position="49"/>
        <end position="69"/>
    </location>
</feature>
<comment type="caution">
    <text evidence="6">The sequence shown here is derived from an EMBL/GenBank/DDBJ whole genome shotgun (WGS) entry which is preliminary data.</text>
</comment>
<comment type="subcellular location">
    <subcellularLocation>
        <location evidence="5">Cell membrane</location>
        <topology evidence="5">Multi-pass membrane protein</topology>
    </subcellularLocation>
    <subcellularLocation>
        <location evidence="1">Membrane</location>
        <topology evidence="1">Multi-pass membrane protein</topology>
    </subcellularLocation>
</comment>
<evidence type="ECO:0000256" key="5">
    <source>
        <dbReference type="RuleBase" id="RU363041"/>
    </source>
</evidence>